<accession>A0A926URL3</accession>
<dbReference type="Proteomes" id="UP000631421">
    <property type="component" value="Unassembled WGS sequence"/>
</dbReference>
<evidence type="ECO:0000313" key="2">
    <source>
        <dbReference type="Proteomes" id="UP000631421"/>
    </source>
</evidence>
<keyword evidence="2" id="KW-1185">Reference proteome</keyword>
<reference evidence="1" key="1">
    <citation type="journal article" date="2015" name="ISME J.">
        <title>Draft Genome Sequence of Streptomyces incarnatus NRRL8089, which Produces the Nucleoside Antibiotic Sinefungin.</title>
        <authorList>
            <person name="Oshima K."/>
            <person name="Hattori M."/>
            <person name="Shimizu H."/>
            <person name="Fukuda K."/>
            <person name="Nemoto M."/>
            <person name="Inagaki K."/>
            <person name="Tamura T."/>
        </authorList>
    </citation>
    <scope>NUCLEOTIDE SEQUENCE</scope>
    <source>
        <strain evidence="1">FACHB-1277</strain>
    </source>
</reference>
<reference evidence="1" key="2">
    <citation type="submission" date="2020-08" db="EMBL/GenBank/DDBJ databases">
        <authorList>
            <person name="Chen M."/>
            <person name="Teng W."/>
            <person name="Zhao L."/>
            <person name="Hu C."/>
            <person name="Zhou Y."/>
            <person name="Han B."/>
            <person name="Song L."/>
            <person name="Shu W."/>
        </authorList>
    </citation>
    <scope>NUCLEOTIDE SEQUENCE</scope>
    <source>
        <strain evidence="1">FACHB-1277</strain>
    </source>
</reference>
<proteinExistence type="predicted"/>
<dbReference type="EMBL" id="JACJPY010000009">
    <property type="protein sequence ID" value="MBD2149491.1"/>
    <property type="molecule type" value="Genomic_DNA"/>
</dbReference>
<protein>
    <submittedName>
        <fullName evidence="1">Uncharacterized protein</fullName>
    </submittedName>
</protein>
<evidence type="ECO:0000313" key="1">
    <source>
        <dbReference type="EMBL" id="MBD2149491.1"/>
    </source>
</evidence>
<dbReference type="Pfam" id="PF20065">
    <property type="entry name" value="DUF6464"/>
    <property type="match status" value="1"/>
</dbReference>
<gene>
    <name evidence="1" type="ORF">H6F44_05030</name>
</gene>
<dbReference type="AlphaFoldDB" id="A0A926URL3"/>
<dbReference type="RefSeq" id="WP_190349860.1">
    <property type="nucleotide sequence ID" value="NZ_JACJPY010000009.1"/>
</dbReference>
<comment type="caution">
    <text evidence="1">The sequence shown here is derived from an EMBL/GenBank/DDBJ whole genome shotgun (WGS) entry which is preliminary data.</text>
</comment>
<organism evidence="1 2">
    <name type="scientific">Pseudanabaena cinerea FACHB-1277</name>
    <dbReference type="NCBI Taxonomy" id="2949581"/>
    <lineage>
        <taxon>Bacteria</taxon>
        <taxon>Bacillati</taxon>
        <taxon>Cyanobacteriota</taxon>
        <taxon>Cyanophyceae</taxon>
        <taxon>Pseudanabaenales</taxon>
        <taxon>Pseudanabaenaceae</taxon>
        <taxon>Pseudanabaena</taxon>
        <taxon>Pseudanabaena cinerea</taxon>
    </lineage>
</organism>
<dbReference type="InterPro" id="IPR045589">
    <property type="entry name" value="DUF6464"/>
</dbReference>
<name>A0A926URL3_9CYAN</name>
<sequence length="118" mass="13828">MEISAIPTEVLTLNPDRLLAKLYLDWMPQPGNYIDVEGNTYTILERRHRYQFRRGKYNLFRILVYVQPAPANLERSIIDGRWVIGDVKCLYNAHSEILRCAVNPDGPCRDCRFWESVV</sequence>